<name>A0ACC3D693_9PEZI</name>
<proteinExistence type="predicted"/>
<organism evidence="1 2">
    <name type="scientific">Coniosporium uncinatum</name>
    <dbReference type="NCBI Taxonomy" id="93489"/>
    <lineage>
        <taxon>Eukaryota</taxon>
        <taxon>Fungi</taxon>
        <taxon>Dikarya</taxon>
        <taxon>Ascomycota</taxon>
        <taxon>Pezizomycotina</taxon>
        <taxon>Dothideomycetes</taxon>
        <taxon>Dothideomycetes incertae sedis</taxon>
        <taxon>Coniosporium</taxon>
    </lineage>
</organism>
<dbReference type="Proteomes" id="UP001186974">
    <property type="component" value="Unassembled WGS sequence"/>
</dbReference>
<comment type="caution">
    <text evidence="1">The sequence shown here is derived from an EMBL/GenBank/DDBJ whole genome shotgun (WGS) entry which is preliminary data.</text>
</comment>
<reference evidence="1" key="1">
    <citation type="submission" date="2024-09" db="EMBL/GenBank/DDBJ databases">
        <title>Black Yeasts Isolated from many extreme environments.</title>
        <authorList>
            <person name="Coleine C."/>
            <person name="Stajich J.E."/>
            <person name="Selbmann L."/>
        </authorList>
    </citation>
    <scope>NUCLEOTIDE SEQUENCE</scope>
    <source>
        <strain evidence="1">CCFEE 5737</strain>
    </source>
</reference>
<gene>
    <name evidence="1" type="ORF">LTS18_003963</name>
</gene>
<evidence type="ECO:0000313" key="1">
    <source>
        <dbReference type="EMBL" id="KAK3062488.1"/>
    </source>
</evidence>
<keyword evidence="2" id="KW-1185">Reference proteome</keyword>
<protein>
    <submittedName>
        <fullName evidence="1">Uncharacterized protein</fullName>
    </submittedName>
</protein>
<dbReference type="EMBL" id="JAWDJW010007269">
    <property type="protein sequence ID" value="KAK3062488.1"/>
    <property type="molecule type" value="Genomic_DNA"/>
</dbReference>
<accession>A0ACC3D693</accession>
<sequence>MDKLKEVFSRSSDKEKDTSSDDRTARGYDEPSSTYPRSSESATTNDRMADDLSREADQAFRLRSPDNSAPGTTSMERPGPTLDHVSSASIKSGIAGYDVSRASDNLGADSSQPQQSTAGSGLTGGDASNTLESDDPGVAARMVWRSHEHAGHGHQFEPVTDGPTTYPHFTSGPHITDIANVLDPHVQTSDAGASDSSRIPDRGSPMQAPTSDSTSQHNYGRDAGLASAGVAGAGGLYEAREPAGRPDTGPASSTLGHHESNFMNVIDPRVQPDPSVQGRQGGGPTSTDPARHTTGPHSSDAMNIVDPRVKPEPSNMKDNRSDTHQVESTSTGKDHHYGRDAAIAGGAGAAGAGAYEAVKTDRDYGVPGAQPGSVGQNPYTRQPIDPRVDGPMRRSAGNANRSSQSSSQTHPAHREARTSHLSPSGSSDSHEKERKPSLMDRIFHRHRNSEDHGDEDLGDGRVREQHTGLPMNVGKYGSGEGGTDASRQIHGYDRDVSPSGVDTSKLPGGEGAAPTNAELMQQRGEQAQHDHGRDAGLAGAGLGAGALAGHEASQHRGADRDAYALPATSGATTGALDNQRAVGDPLRGATHPHGGQTQQLEPQQQHHYGRDAALAG</sequence>
<evidence type="ECO:0000313" key="2">
    <source>
        <dbReference type="Proteomes" id="UP001186974"/>
    </source>
</evidence>
<feature type="non-terminal residue" evidence="1">
    <location>
        <position position="616"/>
    </location>
</feature>